<dbReference type="AlphaFoldDB" id="M2MUR1"/>
<organism evidence="2 3">
    <name type="scientific">Baudoinia panamericana (strain UAMH 10762)</name>
    <name type="common">Angels' share fungus</name>
    <name type="synonym">Baudoinia compniacensis (strain UAMH 10762)</name>
    <dbReference type="NCBI Taxonomy" id="717646"/>
    <lineage>
        <taxon>Eukaryota</taxon>
        <taxon>Fungi</taxon>
        <taxon>Dikarya</taxon>
        <taxon>Ascomycota</taxon>
        <taxon>Pezizomycotina</taxon>
        <taxon>Dothideomycetes</taxon>
        <taxon>Dothideomycetidae</taxon>
        <taxon>Mycosphaerellales</taxon>
        <taxon>Teratosphaeriaceae</taxon>
        <taxon>Baudoinia</taxon>
    </lineage>
</organism>
<dbReference type="Proteomes" id="UP000011761">
    <property type="component" value="Unassembled WGS sequence"/>
</dbReference>
<proteinExistence type="predicted"/>
<keyword evidence="3" id="KW-1185">Reference proteome</keyword>
<sequence length="151" mass="17021">MQALLVKLLHVNRQFSREYQKLACKHARLVVQNNGILRVERLQVTGCMPMIVQTAVVSLHVGPHERRTGADDADALTDLFGEVRMALPHLKRLNVVLRVEQGTPTSMKLREVWFEGASSEGEISRDESSEGESPKHESSERASLRHKISEK</sequence>
<evidence type="ECO:0000256" key="1">
    <source>
        <dbReference type="SAM" id="MobiDB-lite"/>
    </source>
</evidence>
<feature type="region of interest" description="Disordered" evidence="1">
    <location>
        <begin position="117"/>
        <end position="151"/>
    </location>
</feature>
<feature type="compositionally biased region" description="Basic and acidic residues" evidence="1">
    <location>
        <begin position="122"/>
        <end position="151"/>
    </location>
</feature>
<evidence type="ECO:0000313" key="3">
    <source>
        <dbReference type="Proteomes" id="UP000011761"/>
    </source>
</evidence>
<name>M2MUR1_BAUPA</name>
<dbReference type="HOGENOM" id="CLU_1731113_0_0_1"/>
<reference evidence="2 3" key="1">
    <citation type="journal article" date="2012" name="PLoS Pathog.">
        <title>Diverse lifestyles and strategies of plant pathogenesis encoded in the genomes of eighteen Dothideomycetes fungi.</title>
        <authorList>
            <person name="Ohm R.A."/>
            <person name="Feau N."/>
            <person name="Henrissat B."/>
            <person name="Schoch C.L."/>
            <person name="Horwitz B.A."/>
            <person name="Barry K.W."/>
            <person name="Condon B.J."/>
            <person name="Copeland A.C."/>
            <person name="Dhillon B."/>
            <person name="Glaser F."/>
            <person name="Hesse C.N."/>
            <person name="Kosti I."/>
            <person name="LaButti K."/>
            <person name="Lindquist E.A."/>
            <person name="Lucas S."/>
            <person name="Salamov A.A."/>
            <person name="Bradshaw R.E."/>
            <person name="Ciuffetti L."/>
            <person name="Hamelin R.C."/>
            <person name="Kema G.H.J."/>
            <person name="Lawrence C."/>
            <person name="Scott J.A."/>
            <person name="Spatafora J.W."/>
            <person name="Turgeon B.G."/>
            <person name="de Wit P.J.G.M."/>
            <person name="Zhong S."/>
            <person name="Goodwin S.B."/>
            <person name="Grigoriev I.V."/>
        </authorList>
    </citation>
    <scope>NUCLEOTIDE SEQUENCE [LARGE SCALE GENOMIC DNA]</scope>
    <source>
        <strain evidence="2 3">UAMH 10762</strain>
    </source>
</reference>
<dbReference type="RefSeq" id="XP_007677836.1">
    <property type="nucleotide sequence ID" value="XM_007679646.1"/>
</dbReference>
<evidence type="ECO:0000313" key="2">
    <source>
        <dbReference type="EMBL" id="EMC95313.1"/>
    </source>
</evidence>
<dbReference type="EMBL" id="KB445557">
    <property type="protein sequence ID" value="EMC95313.1"/>
    <property type="molecule type" value="Genomic_DNA"/>
</dbReference>
<accession>M2MUR1</accession>
<dbReference type="KEGG" id="bcom:BAUCODRAFT_535860"/>
<dbReference type="GeneID" id="19115261"/>
<gene>
    <name evidence="2" type="ORF">BAUCODRAFT_535860</name>
</gene>
<protein>
    <submittedName>
        <fullName evidence="2">Uncharacterized protein</fullName>
    </submittedName>
</protein>